<sequence length="56" mass="6623">MVDMTQRPHTHQFQPPYLLSNSTPNNPTQTEESFWYYKDKVIQMTLSLGCENIHPQ</sequence>
<protein>
    <submittedName>
        <fullName evidence="2">Uncharacterized protein</fullName>
    </submittedName>
</protein>
<dbReference type="EMBL" id="KQ419574">
    <property type="protein sequence ID" value="KOF83100.1"/>
    <property type="molecule type" value="Genomic_DNA"/>
</dbReference>
<organism evidence="2">
    <name type="scientific">Octopus bimaculoides</name>
    <name type="common">California two-spotted octopus</name>
    <dbReference type="NCBI Taxonomy" id="37653"/>
    <lineage>
        <taxon>Eukaryota</taxon>
        <taxon>Metazoa</taxon>
        <taxon>Spiralia</taxon>
        <taxon>Lophotrochozoa</taxon>
        <taxon>Mollusca</taxon>
        <taxon>Cephalopoda</taxon>
        <taxon>Coleoidea</taxon>
        <taxon>Octopodiformes</taxon>
        <taxon>Octopoda</taxon>
        <taxon>Incirrata</taxon>
        <taxon>Octopodidae</taxon>
        <taxon>Octopus</taxon>
    </lineage>
</organism>
<feature type="compositionally biased region" description="Polar residues" evidence="1">
    <location>
        <begin position="19"/>
        <end position="30"/>
    </location>
</feature>
<dbReference type="AlphaFoldDB" id="A0A0L8H2W1"/>
<name>A0A0L8H2W1_OCTBM</name>
<proteinExistence type="predicted"/>
<gene>
    <name evidence="2" type="ORF">OCBIM_22024340mg</name>
</gene>
<evidence type="ECO:0000313" key="2">
    <source>
        <dbReference type="EMBL" id="KOF83100.1"/>
    </source>
</evidence>
<evidence type="ECO:0000256" key="1">
    <source>
        <dbReference type="SAM" id="MobiDB-lite"/>
    </source>
</evidence>
<feature type="region of interest" description="Disordered" evidence="1">
    <location>
        <begin position="1"/>
        <end position="30"/>
    </location>
</feature>
<accession>A0A0L8H2W1</accession>
<reference evidence="2" key="1">
    <citation type="submission" date="2015-07" db="EMBL/GenBank/DDBJ databases">
        <title>MeaNS - Measles Nucleotide Surveillance Program.</title>
        <authorList>
            <person name="Tran T."/>
            <person name="Druce J."/>
        </authorList>
    </citation>
    <scope>NUCLEOTIDE SEQUENCE</scope>
    <source>
        <strain evidence="2">UCB-OBI-ISO-001</strain>
        <tissue evidence="2">Gonad</tissue>
    </source>
</reference>